<feature type="domain" description="UBX" evidence="3">
    <location>
        <begin position="204"/>
        <end position="281"/>
    </location>
</feature>
<proteinExistence type="predicted"/>
<sequence length="515" mass="55484">MWFNGNDGTGLVTAIQRAVVEQVALVVLVANSDSECEREVRTIDAATSSSSEPQPHPQVNPRAVLLRLTRGSTALAQLDAVFQPPPPLPLDQHQQSLEDQPQPEVYTILAGVRRRVPFAALSDPRQFATFLGSVSVLLQNLQTQTQTPASSTVDNAITSGTTSGTTIGTATTTTDITFVPASVPPTNDDTPADTPASTPTVKSDSFDTSIISLKFSHDSLVVKSTFNASDTLSSIRAFIVRSGFIAPFQLVQPYPMKVYDVVEESLTLTDLGLVPTGSLVVRKIIENPKKKLESAKKAKQIIPEVVKPIYDSAALSIRLPDGSNIRTKFASSDTFGIVRAHISSHLKENNNFAFDVSQLYPARVFGIMDENRSLKDLDLVPSASLIVKIAVNQSTAFNGTTGGSISSLAFAPFKLLIAWIGIFIAWLSLQARRFTATAPYPPAVAVAASSGDAVINGTVKTPAHSTNRARNLKTLADLRKEEEEKEEGGDEDDDQTKKKKKDNLTYNGNSTAQDF</sequence>
<dbReference type="EMBL" id="JADGJH010002131">
    <property type="protein sequence ID" value="KAJ3102980.1"/>
    <property type="molecule type" value="Genomic_DNA"/>
</dbReference>
<dbReference type="Pfam" id="PF00789">
    <property type="entry name" value="UBX"/>
    <property type="match status" value="2"/>
</dbReference>
<dbReference type="CDD" id="cd01767">
    <property type="entry name" value="UBX"/>
    <property type="match status" value="2"/>
</dbReference>
<evidence type="ECO:0000259" key="3">
    <source>
        <dbReference type="PROSITE" id="PS50033"/>
    </source>
</evidence>
<feature type="domain" description="UBX" evidence="3">
    <location>
        <begin position="308"/>
        <end position="387"/>
    </location>
</feature>
<feature type="compositionally biased region" description="Low complexity" evidence="1">
    <location>
        <begin position="184"/>
        <end position="200"/>
    </location>
</feature>
<organism evidence="4 5">
    <name type="scientific">Physocladia obscura</name>
    <dbReference type="NCBI Taxonomy" id="109957"/>
    <lineage>
        <taxon>Eukaryota</taxon>
        <taxon>Fungi</taxon>
        <taxon>Fungi incertae sedis</taxon>
        <taxon>Chytridiomycota</taxon>
        <taxon>Chytridiomycota incertae sedis</taxon>
        <taxon>Chytridiomycetes</taxon>
        <taxon>Chytridiales</taxon>
        <taxon>Chytriomycetaceae</taxon>
        <taxon>Physocladia</taxon>
    </lineage>
</organism>
<dbReference type="PROSITE" id="PS50033">
    <property type="entry name" value="UBX"/>
    <property type="match status" value="2"/>
</dbReference>
<gene>
    <name evidence="4" type="ORF">HK100_004279</name>
</gene>
<dbReference type="PANTHER" id="PTHR46424:SF1">
    <property type="entry name" value="UBX DOMAIN-CONTAINING PROTEIN 4"/>
    <property type="match status" value="1"/>
</dbReference>
<dbReference type="GO" id="GO:0036503">
    <property type="term" value="P:ERAD pathway"/>
    <property type="evidence" value="ECO:0007669"/>
    <property type="project" value="TreeGrafter"/>
</dbReference>
<dbReference type="AlphaFoldDB" id="A0AAD5XCQ1"/>
<evidence type="ECO:0000313" key="5">
    <source>
        <dbReference type="Proteomes" id="UP001211907"/>
    </source>
</evidence>
<dbReference type="InterPro" id="IPR001012">
    <property type="entry name" value="UBX_dom"/>
</dbReference>
<dbReference type="Gene3D" id="3.10.20.90">
    <property type="entry name" value="Phosphatidylinositol 3-kinase Catalytic Subunit, Chain A, domain 1"/>
    <property type="match status" value="2"/>
</dbReference>
<keyword evidence="2" id="KW-1133">Transmembrane helix</keyword>
<dbReference type="SUPFAM" id="SSF54236">
    <property type="entry name" value="Ubiquitin-like"/>
    <property type="match status" value="2"/>
</dbReference>
<keyword evidence="2" id="KW-0472">Membrane</keyword>
<keyword evidence="2" id="KW-0812">Transmembrane</keyword>
<dbReference type="InterPro" id="IPR029071">
    <property type="entry name" value="Ubiquitin-like_domsf"/>
</dbReference>
<feature type="transmembrane region" description="Helical" evidence="2">
    <location>
        <begin position="408"/>
        <end position="429"/>
    </location>
</feature>
<accession>A0AAD5XCQ1</accession>
<evidence type="ECO:0000313" key="4">
    <source>
        <dbReference type="EMBL" id="KAJ3102980.1"/>
    </source>
</evidence>
<dbReference type="SMART" id="SM00166">
    <property type="entry name" value="UBX"/>
    <property type="match status" value="2"/>
</dbReference>
<dbReference type="Proteomes" id="UP001211907">
    <property type="component" value="Unassembled WGS sequence"/>
</dbReference>
<feature type="compositionally biased region" description="Acidic residues" evidence="1">
    <location>
        <begin position="483"/>
        <end position="494"/>
    </location>
</feature>
<keyword evidence="5" id="KW-1185">Reference proteome</keyword>
<reference evidence="4" key="1">
    <citation type="submission" date="2020-05" db="EMBL/GenBank/DDBJ databases">
        <title>Phylogenomic resolution of chytrid fungi.</title>
        <authorList>
            <person name="Stajich J.E."/>
            <person name="Amses K."/>
            <person name="Simmons R."/>
            <person name="Seto K."/>
            <person name="Myers J."/>
            <person name="Bonds A."/>
            <person name="Quandt C.A."/>
            <person name="Barry K."/>
            <person name="Liu P."/>
            <person name="Grigoriev I."/>
            <person name="Longcore J.E."/>
            <person name="James T.Y."/>
        </authorList>
    </citation>
    <scope>NUCLEOTIDE SEQUENCE</scope>
    <source>
        <strain evidence="4">JEL0513</strain>
    </source>
</reference>
<comment type="caution">
    <text evidence="4">The sequence shown here is derived from an EMBL/GenBank/DDBJ whole genome shotgun (WGS) entry which is preliminary data.</text>
</comment>
<feature type="region of interest" description="Disordered" evidence="1">
    <location>
        <begin position="459"/>
        <end position="515"/>
    </location>
</feature>
<evidence type="ECO:0000256" key="2">
    <source>
        <dbReference type="SAM" id="Phobius"/>
    </source>
</evidence>
<protein>
    <recommendedName>
        <fullName evidence="3">UBX domain-containing protein</fullName>
    </recommendedName>
</protein>
<dbReference type="PANTHER" id="PTHR46424">
    <property type="entry name" value="UBX DOMAIN-CONTAINING PROTEIN 4"/>
    <property type="match status" value="1"/>
</dbReference>
<dbReference type="GO" id="GO:0005783">
    <property type="term" value="C:endoplasmic reticulum"/>
    <property type="evidence" value="ECO:0007669"/>
    <property type="project" value="TreeGrafter"/>
</dbReference>
<name>A0AAD5XCQ1_9FUNG</name>
<evidence type="ECO:0000256" key="1">
    <source>
        <dbReference type="SAM" id="MobiDB-lite"/>
    </source>
</evidence>
<feature type="region of interest" description="Disordered" evidence="1">
    <location>
        <begin position="180"/>
        <end position="203"/>
    </location>
</feature>
<feature type="compositionally biased region" description="Polar residues" evidence="1">
    <location>
        <begin position="504"/>
        <end position="515"/>
    </location>
</feature>